<gene>
    <name evidence="2" type="ORF">llap_21909</name>
</gene>
<evidence type="ECO:0000313" key="3">
    <source>
        <dbReference type="Proteomes" id="UP000233556"/>
    </source>
</evidence>
<feature type="compositionally biased region" description="Polar residues" evidence="1">
    <location>
        <begin position="105"/>
        <end position="126"/>
    </location>
</feature>
<accession>A0A2I0T1W2</accession>
<evidence type="ECO:0000313" key="2">
    <source>
        <dbReference type="EMBL" id="PKU27787.1"/>
    </source>
</evidence>
<proteinExistence type="predicted"/>
<protein>
    <submittedName>
        <fullName evidence="2">Peripheral-type benzodiazepine receptor-associated protein 1</fullName>
    </submittedName>
</protein>
<keyword evidence="3" id="KW-1185">Reference proteome</keyword>
<reference evidence="3" key="2">
    <citation type="submission" date="2017-12" db="EMBL/GenBank/DDBJ databases">
        <title>Genome sequence of the Bar-tailed Godwit (Limosa lapponica baueri).</title>
        <authorList>
            <person name="Lima N.C.B."/>
            <person name="Parody-Merino A.M."/>
            <person name="Battley P.F."/>
            <person name="Fidler A.E."/>
            <person name="Prosdocimi F."/>
        </authorList>
    </citation>
    <scope>NUCLEOTIDE SEQUENCE [LARGE SCALE GENOMIC DNA]</scope>
</reference>
<dbReference type="EMBL" id="KZ524448">
    <property type="protein sequence ID" value="PKU27787.1"/>
    <property type="molecule type" value="Genomic_DNA"/>
</dbReference>
<sequence>MCVLAANGRERFVPELANLPSCKLPAKIFIHQQQRMHGVSLREFVGMEQSVTKASELESPSDSSLKIRMETCHACAVEEPPKDPSTEREKEEKEKHLSPEPLPSPSQAEGTEGTSRDTSAGGSSCQEFLRLSPGQEVMKEMSRVKREVCVTLAECLCPWRDVDCV</sequence>
<dbReference type="OrthoDB" id="4158657at2759"/>
<reference evidence="3" key="1">
    <citation type="submission" date="2017-11" db="EMBL/GenBank/DDBJ databases">
        <authorList>
            <person name="Lima N.C."/>
            <person name="Parody-Merino A.M."/>
            <person name="Battley P.F."/>
            <person name="Fidler A.E."/>
            <person name="Prosdocimi F."/>
        </authorList>
    </citation>
    <scope>NUCLEOTIDE SEQUENCE [LARGE SCALE GENOMIC DNA]</scope>
</reference>
<feature type="compositionally biased region" description="Basic and acidic residues" evidence="1">
    <location>
        <begin position="79"/>
        <end position="98"/>
    </location>
</feature>
<evidence type="ECO:0000256" key="1">
    <source>
        <dbReference type="SAM" id="MobiDB-lite"/>
    </source>
</evidence>
<organism evidence="2 3">
    <name type="scientific">Limosa lapponica baueri</name>
    <dbReference type="NCBI Taxonomy" id="1758121"/>
    <lineage>
        <taxon>Eukaryota</taxon>
        <taxon>Metazoa</taxon>
        <taxon>Chordata</taxon>
        <taxon>Craniata</taxon>
        <taxon>Vertebrata</taxon>
        <taxon>Euteleostomi</taxon>
        <taxon>Archelosauria</taxon>
        <taxon>Archosauria</taxon>
        <taxon>Dinosauria</taxon>
        <taxon>Saurischia</taxon>
        <taxon>Theropoda</taxon>
        <taxon>Coelurosauria</taxon>
        <taxon>Aves</taxon>
        <taxon>Neognathae</taxon>
        <taxon>Neoaves</taxon>
        <taxon>Charadriiformes</taxon>
        <taxon>Scolopacidae</taxon>
        <taxon>Limosa</taxon>
    </lineage>
</organism>
<dbReference type="Proteomes" id="UP000233556">
    <property type="component" value="Unassembled WGS sequence"/>
</dbReference>
<name>A0A2I0T1W2_LIMLA</name>
<feature type="region of interest" description="Disordered" evidence="1">
    <location>
        <begin position="76"/>
        <end position="128"/>
    </location>
</feature>
<dbReference type="AlphaFoldDB" id="A0A2I0T1W2"/>
<keyword evidence="2" id="KW-0675">Receptor</keyword>